<dbReference type="EMBL" id="JANIIK010000115">
    <property type="protein sequence ID" value="KAJ3589335.1"/>
    <property type="molecule type" value="Genomic_DNA"/>
</dbReference>
<accession>A0A9Q0DIL6</accession>
<dbReference type="AlphaFoldDB" id="A0A9Q0DIL6"/>
<evidence type="ECO:0000256" key="1">
    <source>
        <dbReference type="SAM" id="SignalP"/>
    </source>
</evidence>
<reference evidence="2" key="1">
    <citation type="submission" date="2022-07" db="EMBL/GenBank/DDBJ databases">
        <title>Chromosome-level genome of Muraenolepis orangiensis.</title>
        <authorList>
            <person name="Kim J."/>
        </authorList>
    </citation>
    <scope>NUCLEOTIDE SEQUENCE</scope>
    <source>
        <strain evidence="2">KU_S4_2022</strain>
        <tissue evidence="2">Muscle</tissue>
    </source>
</reference>
<evidence type="ECO:0000313" key="2">
    <source>
        <dbReference type="EMBL" id="KAJ3589335.1"/>
    </source>
</evidence>
<evidence type="ECO:0000313" key="3">
    <source>
        <dbReference type="Proteomes" id="UP001148018"/>
    </source>
</evidence>
<name>A0A9Q0DIL6_9TELE</name>
<gene>
    <name evidence="2" type="ORF">NHX12_010180</name>
</gene>
<organism evidence="2 3">
    <name type="scientific">Muraenolepis orangiensis</name>
    <name type="common">Patagonian moray cod</name>
    <dbReference type="NCBI Taxonomy" id="630683"/>
    <lineage>
        <taxon>Eukaryota</taxon>
        <taxon>Metazoa</taxon>
        <taxon>Chordata</taxon>
        <taxon>Craniata</taxon>
        <taxon>Vertebrata</taxon>
        <taxon>Euteleostomi</taxon>
        <taxon>Actinopterygii</taxon>
        <taxon>Neopterygii</taxon>
        <taxon>Teleostei</taxon>
        <taxon>Neoteleostei</taxon>
        <taxon>Acanthomorphata</taxon>
        <taxon>Zeiogadaria</taxon>
        <taxon>Gadariae</taxon>
        <taxon>Gadiformes</taxon>
        <taxon>Muraenolepidoidei</taxon>
        <taxon>Muraenolepididae</taxon>
        <taxon>Muraenolepis</taxon>
    </lineage>
</organism>
<proteinExistence type="predicted"/>
<feature type="chain" id="PRO_5040297567" evidence="1">
    <location>
        <begin position="21"/>
        <end position="132"/>
    </location>
</feature>
<comment type="caution">
    <text evidence="2">The sequence shown here is derived from an EMBL/GenBank/DDBJ whole genome shotgun (WGS) entry which is preliminary data.</text>
</comment>
<feature type="signal peptide" evidence="1">
    <location>
        <begin position="1"/>
        <end position="20"/>
    </location>
</feature>
<protein>
    <submittedName>
        <fullName evidence="2">Uncharacterized protein</fullName>
    </submittedName>
</protein>
<keyword evidence="1" id="KW-0732">Signal</keyword>
<dbReference type="Proteomes" id="UP001148018">
    <property type="component" value="Unassembled WGS sequence"/>
</dbReference>
<sequence>MKAMILIAMAAVALLQCVSSAPANAHEMLKTMYGFAKDANATLPGHLLNTTVPMVEGFENNTFCRVQQALMEHATKDKQIKLLCRSLTAYNHHTGKNCTNERLPNTYMDETFTLQELLVHLMICINKESMKS</sequence>
<keyword evidence="3" id="KW-1185">Reference proteome</keyword>